<sequence>MSVFKYFRVLPGIRCVSIRIFSILVQPLFRTDIPKSSLSFVTSSTTMDSQDTSWNVCILPCPSAYPCSDTSLLLDLLEAWDLTSFGRRLGSAYFHENMGADMKGRNCAHETRDRPHRCRTLNTEDRRWTRARLSIGSQGLYDFRSSLYPRQQILLSIPRFVLLRTSQSAEYSTLMTAEFITRVKL</sequence>
<accession>A0A2H3EN21</accession>
<name>A0A2H3EN21_ARMGA</name>
<dbReference type="Proteomes" id="UP000217790">
    <property type="component" value="Unassembled WGS sequence"/>
</dbReference>
<reference evidence="2" key="1">
    <citation type="journal article" date="2017" name="Nat. Ecol. Evol.">
        <title>Genome expansion and lineage-specific genetic innovations in the forest pathogenic fungi Armillaria.</title>
        <authorList>
            <person name="Sipos G."/>
            <person name="Prasanna A.N."/>
            <person name="Walter M.C."/>
            <person name="O'Connor E."/>
            <person name="Balint B."/>
            <person name="Krizsan K."/>
            <person name="Kiss B."/>
            <person name="Hess J."/>
            <person name="Varga T."/>
            <person name="Slot J."/>
            <person name="Riley R."/>
            <person name="Boka B."/>
            <person name="Rigling D."/>
            <person name="Barry K."/>
            <person name="Lee J."/>
            <person name="Mihaltcheva S."/>
            <person name="LaButti K."/>
            <person name="Lipzen A."/>
            <person name="Waldron R."/>
            <person name="Moloney N.M."/>
            <person name="Sperisen C."/>
            <person name="Kredics L."/>
            <person name="Vagvoelgyi C."/>
            <person name="Patrignani A."/>
            <person name="Fitzpatrick D."/>
            <person name="Nagy I."/>
            <person name="Doyle S."/>
            <person name="Anderson J.B."/>
            <person name="Grigoriev I.V."/>
            <person name="Gueldener U."/>
            <person name="Muensterkoetter M."/>
            <person name="Nagy L.G."/>
        </authorList>
    </citation>
    <scope>NUCLEOTIDE SEQUENCE [LARGE SCALE GENOMIC DNA]</scope>
    <source>
        <strain evidence="2">Ar21-2</strain>
    </source>
</reference>
<gene>
    <name evidence="1" type="ORF">ARMGADRAFT_56630</name>
</gene>
<keyword evidence="2" id="KW-1185">Reference proteome</keyword>
<dbReference type="InParanoid" id="A0A2H3EN21"/>
<evidence type="ECO:0000313" key="2">
    <source>
        <dbReference type="Proteomes" id="UP000217790"/>
    </source>
</evidence>
<dbReference type="EMBL" id="KZ293644">
    <property type="protein sequence ID" value="PBL04543.1"/>
    <property type="molecule type" value="Genomic_DNA"/>
</dbReference>
<evidence type="ECO:0000313" key="1">
    <source>
        <dbReference type="EMBL" id="PBL04543.1"/>
    </source>
</evidence>
<protein>
    <submittedName>
        <fullName evidence="1">Uncharacterized protein</fullName>
    </submittedName>
</protein>
<dbReference type="AlphaFoldDB" id="A0A2H3EN21"/>
<organism evidence="1 2">
    <name type="scientific">Armillaria gallica</name>
    <name type="common">Bulbous honey fungus</name>
    <name type="synonym">Armillaria bulbosa</name>
    <dbReference type="NCBI Taxonomy" id="47427"/>
    <lineage>
        <taxon>Eukaryota</taxon>
        <taxon>Fungi</taxon>
        <taxon>Dikarya</taxon>
        <taxon>Basidiomycota</taxon>
        <taxon>Agaricomycotina</taxon>
        <taxon>Agaricomycetes</taxon>
        <taxon>Agaricomycetidae</taxon>
        <taxon>Agaricales</taxon>
        <taxon>Marasmiineae</taxon>
        <taxon>Physalacriaceae</taxon>
        <taxon>Armillaria</taxon>
    </lineage>
</organism>
<proteinExistence type="predicted"/>